<sequence>MTTELTLPEGWSPYAVAGDSTGTLWLTILAPPGLAHLTPGEPGDPWIEPLPQGQPMLLSIAGDVVWFTRTDDKLVRREAGGEQTVFKVPEGTGPYGIAATATGDVWFTAPGTNQLGRRAADGTITMFDLPMPEARPAMITCDAEGTPWAALNGAGALARVRDETVEIIKLPDGRTPPAPVGIIASAGGIWYTDIAGGSVGRVEQSGAVRQYPFADPACRPHAVAAASDGSCWASLWGSDQLAHVTTDGRITLHELPGREPHGLWVSPAEVWVAMESGSLVAVEATSGNAGDPSRP</sequence>
<dbReference type="SUPFAM" id="SSF63829">
    <property type="entry name" value="Calcium-dependent phosphotriesterase"/>
    <property type="match status" value="1"/>
</dbReference>
<dbReference type="Pfam" id="PF24684">
    <property type="entry name" value="Vgb_lyase"/>
    <property type="match status" value="1"/>
</dbReference>
<accession>A0A327ZL58</accession>
<dbReference type="InterPro" id="IPR051344">
    <property type="entry name" value="Vgb"/>
</dbReference>
<dbReference type="EMBL" id="QLMJ01000001">
    <property type="protein sequence ID" value="RAK43423.1"/>
    <property type="molecule type" value="Genomic_DNA"/>
</dbReference>
<gene>
    <name evidence="1" type="ORF">B0I29_101553</name>
</gene>
<evidence type="ECO:0000313" key="1">
    <source>
        <dbReference type="EMBL" id="RAK43423.1"/>
    </source>
</evidence>
<dbReference type="Proteomes" id="UP000249341">
    <property type="component" value="Unassembled WGS sequence"/>
</dbReference>
<organism evidence="1 2">
    <name type="scientific">Actinoplanes lutulentus</name>
    <dbReference type="NCBI Taxonomy" id="1287878"/>
    <lineage>
        <taxon>Bacteria</taxon>
        <taxon>Bacillati</taxon>
        <taxon>Actinomycetota</taxon>
        <taxon>Actinomycetes</taxon>
        <taxon>Micromonosporales</taxon>
        <taxon>Micromonosporaceae</taxon>
        <taxon>Actinoplanes</taxon>
    </lineage>
</organism>
<protein>
    <submittedName>
        <fullName evidence="1">Virginiamycin B lyase</fullName>
    </submittedName>
</protein>
<dbReference type="GO" id="GO:0016829">
    <property type="term" value="F:lyase activity"/>
    <property type="evidence" value="ECO:0007669"/>
    <property type="project" value="UniProtKB-KW"/>
</dbReference>
<dbReference type="Gene3D" id="2.130.10.10">
    <property type="entry name" value="YVTN repeat-like/Quinoprotein amine dehydrogenase"/>
    <property type="match status" value="1"/>
</dbReference>
<dbReference type="RefSeq" id="WP_111647178.1">
    <property type="nucleotide sequence ID" value="NZ_JACHWI010000001.1"/>
</dbReference>
<dbReference type="OrthoDB" id="9812926at2"/>
<proteinExistence type="predicted"/>
<reference evidence="1 2" key="1">
    <citation type="submission" date="2018-06" db="EMBL/GenBank/DDBJ databases">
        <title>Genomic Encyclopedia of Type Strains, Phase III (KMG-III): the genomes of soil and plant-associated and newly described type strains.</title>
        <authorList>
            <person name="Whitman W."/>
        </authorList>
    </citation>
    <scope>NUCLEOTIDE SEQUENCE [LARGE SCALE GENOMIC DNA]</scope>
    <source>
        <strain evidence="1 2">CGMCC 4.7090</strain>
    </source>
</reference>
<dbReference type="InterPro" id="IPR015943">
    <property type="entry name" value="WD40/YVTN_repeat-like_dom_sf"/>
</dbReference>
<evidence type="ECO:0000313" key="2">
    <source>
        <dbReference type="Proteomes" id="UP000249341"/>
    </source>
</evidence>
<keyword evidence="2" id="KW-1185">Reference proteome</keyword>
<dbReference type="PANTHER" id="PTHR40274">
    <property type="entry name" value="VIRGINIAMYCIN B LYASE"/>
    <property type="match status" value="1"/>
</dbReference>
<keyword evidence="1" id="KW-0456">Lyase</keyword>
<dbReference type="AlphaFoldDB" id="A0A327ZL58"/>
<dbReference type="PANTHER" id="PTHR40274:SF3">
    <property type="entry name" value="VIRGINIAMYCIN B LYASE"/>
    <property type="match status" value="1"/>
</dbReference>
<name>A0A327ZL58_9ACTN</name>
<comment type="caution">
    <text evidence="1">The sequence shown here is derived from an EMBL/GenBank/DDBJ whole genome shotgun (WGS) entry which is preliminary data.</text>
</comment>